<dbReference type="InterPro" id="IPR051924">
    <property type="entry name" value="GST_Kappa/NadH"/>
</dbReference>
<dbReference type="GO" id="GO:0016853">
    <property type="term" value="F:isomerase activity"/>
    <property type="evidence" value="ECO:0007669"/>
    <property type="project" value="UniProtKB-KW"/>
</dbReference>
<dbReference type="PIRSF" id="PIRSF006386">
    <property type="entry name" value="HCCAis_GSTk"/>
    <property type="match status" value="1"/>
</dbReference>
<dbReference type="Gene3D" id="3.40.30.10">
    <property type="entry name" value="Glutaredoxin"/>
    <property type="match status" value="1"/>
</dbReference>
<evidence type="ECO:0000259" key="6">
    <source>
        <dbReference type="Pfam" id="PF01323"/>
    </source>
</evidence>
<evidence type="ECO:0000256" key="5">
    <source>
        <dbReference type="PIRSR" id="PIRSR006386-1"/>
    </source>
</evidence>
<organism evidence="7 8">
    <name type="scientific">Hyaloscypha bicolor E</name>
    <dbReference type="NCBI Taxonomy" id="1095630"/>
    <lineage>
        <taxon>Eukaryota</taxon>
        <taxon>Fungi</taxon>
        <taxon>Dikarya</taxon>
        <taxon>Ascomycota</taxon>
        <taxon>Pezizomycotina</taxon>
        <taxon>Leotiomycetes</taxon>
        <taxon>Helotiales</taxon>
        <taxon>Hyaloscyphaceae</taxon>
        <taxon>Hyaloscypha</taxon>
        <taxon>Hyaloscypha bicolor</taxon>
    </lineage>
</organism>
<gene>
    <name evidence="7" type="ORF">K444DRAFT_175268</name>
</gene>
<comment type="similarity">
    <text evidence="1 4">Belongs to the GST superfamily. Kappa family.</text>
</comment>
<keyword evidence="7" id="KW-0413">Isomerase</keyword>
<evidence type="ECO:0000256" key="3">
    <source>
        <dbReference type="ARBA" id="ARBA00047960"/>
    </source>
</evidence>
<evidence type="ECO:0000256" key="1">
    <source>
        <dbReference type="ARBA" id="ARBA00006494"/>
    </source>
</evidence>
<dbReference type="InterPro" id="IPR001853">
    <property type="entry name" value="DSBA-like_thioredoxin_dom"/>
</dbReference>
<dbReference type="AlphaFoldDB" id="A0A2J6TQG0"/>
<dbReference type="GO" id="GO:0005777">
    <property type="term" value="C:peroxisome"/>
    <property type="evidence" value="ECO:0007669"/>
    <property type="project" value="TreeGrafter"/>
</dbReference>
<dbReference type="GeneID" id="36578850"/>
<dbReference type="GO" id="GO:0004364">
    <property type="term" value="F:glutathione transferase activity"/>
    <property type="evidence" value="ECO:0007669"/>
    <property type="project" value="UniProtKB-UniRule"/>
</dbReference>
<dbReference type="InParanoid" id="A0A2J6TQG0"/>
<feature type="domain" description="DSBA-like thioredoxin" evidence="6">
    <location>
        <begin position="6"/>
        <end position="209"/>
    </location>
</feature>
<dbReference type="RefSeq" id="XP_024742155.1">
    <property type="nucleotide sequence ID" value="XM_024870768.1"/>
</dbReference>
<feature type="active site" description="Nucleophile" evidence="5">
    <location>
        <position position="14"/>
    </location>
</feature>
<dbReference type="OrthoDB" id="4664297at2759"/>
<dbReference type="EMBL" id="KZ613746">
    <property type="protein sequence ID" value="PMD65251.1"/>
    <property type="molecule type" value="Genomic_DNA"/>
</dbReference>
<comment type="catalytic activity">
    <reaction evidence="3 4">
        <text>RX + glutathione = an S-substituted glutathione + a halide anion + H(+)</text>
        <dbReference type="Rhea" id="RHEA:16437"/>
        <dbReference type="ChEBI" id="CHEBI:15378"/>
        <dbReference type="ChEBI" id="CHEBI:16042"/>
        <dbReference type="ChEBI" id="CHEBI:17792"/>
        <dbReference type="ChEBI" id="CHEBI:57925"/>
        <dbReference type="ChEBI" id="CHEBI:90779"/>
        <dbReference type="EC" id="2.5.1.18"/>
    </reaction>
</comment>
<dbReference type="GO" id="GO:0005739">
    <property type="term" value="C:mitochondrion"/>
    <property type="evidence" value="ECO:0007669"/>
    <property type="project" value="TreeGrafter"/>
</dbReference>
<evidence type="ECO:0000313" key="7">
    <source>
        <dbReference type="EMBL" id="PMD65251.1"/>
    </source>
</evidence>
<dbReference type="GO" id="GO:0004602">
    <property type="term" value="F:glutathione peroxidase activity"/>
    <property type="evidence" value="ECO:0007669"/>
    <property type="project" value="TreeGrafter"/>
</dbReference>
<dbReference type="PANTHER" id="PTHR42943:SF2">
    <property type="entry name" value="GLUTATHIONE S-TRANSFERASE KAPPA 1"/>
    <property type="match status" value="1"/>
</dbReference>
<sequence length="223" mass="24884">MPGPRLTLYVDTVSPFAYEAYYILRNDPVFKKCEIIYVPIFLGGVMKACGNTPPIKVKNKDKWIDVERVRWARLFSIPMDEKTLDGFPPLTLLIMRTLCALTILYPGSQGQGKLMKALDALYPAYWVEHKKTNEREVLAEILGKVLGEEDAGKAMKMAGKEGKELLGENTDRALADGAFGLPWFVATNGEGKTETFWGVDHFGQVTAHLGLEKPKMGGWKAML</sequence>
<protein>
    <recommendedName>
        <fullName evidence="4">Glutathione S-transferase kappa</fullName>
        <ecNumber evidence="4">2.5.1.18</ecNumber>
    </recommendedName>
</protein>
<evidence type="ECO:0000256" key="4">
    <source>
        <dbReference type="PIRNR" id="PIRNR006386"/>
    </source>
</evidence>
<dbReference type="GO" id="GO:0006749">
    <property type="term" value="P:glutathione metabolic process"/>
    <property type="evidence" value="ECO:0007669"/>
    <property type="project" value="TreeGrafter"/>
</dbReference>
<dbReference type="SUPFAM" id="SSF52833">
    <property type="entry name" value="Thioredoxin-like"/>
    <property type="match status" value="1"/>
</dbReference>
<keyword evidence="8" id="KW-1185">Reference proteome</keyword>
<reference evidence="7 8" key="1">
    <citation type="submission" date="2016-04" db="EMBL/GenBank/DDBJ databases">
        <title>A degradative enzymes factory behind the ericoid mycorrhizal symbiosis.</title>
        <authorList>
            <consortium name="DOE Joint Genome Institute"/>
            <person name="Martino E."/>
            <person name="Morin E."/>
            <person name="Grelet G."/>
            <person name="Kuo A."/>
            <person name="Kohler A."/>
            <person name="Daghino S."/>
            <person name="Barry K."/>
            <person name="Choi C."/>
            <person name="Cichocki N."/>
            <person name="Clum A."/>
            <person name="Copeland A."/>
            <person name="Hainaut M."/>
            <person name="Haridas S."/>
            <person name="Labutti K."/>
            <person name="Lindquist E."/>
            <person name="Lipzen A."/>
            <person name="Khouja H.-R."/>
            <person name="Murat C."/>
            <person name="Ohm R."/>
            <person name="Olson A."/>
            <person name="Spatafora J."/>
            <person name="Veneault-Fourrey C."/>
            <person name="Henrissat B."/>
            <person name="Grigoriev I."/>
            <person name="Martin F."/>
            <person name="Perotto S."/>
        </authorList>
    </citation>
    <scope>NUCLEOTIDE SEQUENCE [LARGE SCALE GENOMIC DNA]</scope>
    <source>
        <strain evidence="7 8">E</strain>
    </source>
</reference>
<dbReference type="PANTHER" id="PTHR42943">
    <property type="entry name" value="GLUTATHIONE S-TRANSFERASE KAPPA"/>
    <property type="match status" value="1"/>
</dbReference>
<proteinExistence type="inferred from homology"/>
<dbReference type="Proteomes" id="UP000235371">
    <property type="component" value="Unassembled WGS sequence"/>
</dbReference>
<accession>A0A2J6TQG0</accession>
<dbReference type="InterPro" id="IPR014440">
    <property type="entry name" value="HCCAis_GSTk"/>
</dbReference>
<dbReference type="Pfam" id="PF01323">
    <property type="entry name" value="DSBA"/>
    <property type="match status" value="1"/>
</dbReference>
<evidence type="ECO:0000256" key="2">
    <source>
        <dbReference type="ARBA" id="ARBA00022679"/>
    </source>
</evidence>
<dbReference type="FunFam" id="3.40.30.10:FF:000096">
    <property type="entry name" value="Glutathione S-transferase kappa"/>
    <property type="match status" value="1"/>
</dbReference>
<name>A0A2J6TQG0_9HELO</name>
<keyword evidence="2 4" id="KW-0808">Transferase</keyword>
<evidence type="ECO:0000313" key="8">
    <source>
        <dbReference type="Proteomes" id="UP000235371"/>
    </source>
</evidence>
<dbReference type="EC" id="2.5.1.18" evidence="4"/>
<dbReference type="InterPro" id="IPR036249">
    <property type="entry name" value="Thioredoxin-like_sf"/>
</dbReference>
<dbReference type="STRING" id="1095630.A0A2J6TQG0"/>